<reference evidence="19" key="1">
    <citation type="submission" date="2023-03" db="EMBL/GenBank/DDBJ databases">
        <authorList>
            <person name="Julca I."/>
        </authorList>
    </citation>
    <scope>NUCLEOTIDE SEQUENCE</scope>
</reference>
<name>A0AAV1C5G9_OLDCO</name>
<dbReference type="GO" id="GO:0016024">
    <property type="term" value="P:CDP-diacylglycerol biosynthetic process"/>
    <property type="evidence" value="ECO:0007669"/>
    <property type="project" value="TreeGrafter"/>
</dbReference>
<keyword evidence="9" id="KW-0808">Transferase</keyword>
<evidence type="ECO:0000256" key="2">
    <source>
        <dbReference type="ARBA" id="ARBA00004443"/>
    </source>
</evidence>
<comment type="similarity">
    <text evidence="5">Belongs to the TAM41 family.</text>
</comment>
<evidence type="ECO:0000256" key="1">
    <source>
        <dbReference type="ARBA" id="ARBA00001946"/>
    </source>
</evidence>
<dbReference type="GO" id="GO:0032049">
    <property type="term" value="P:cardiolipin biosynthetic process"/>
    <property type="evidence" value="ECO:0007669"/>
    <property type="project" value="InterPro"/>
</dbReference>
<keyword evidence="15" id="KW-0472">Membrane</keyword>
<evidence type="ECO:0000256" key="8">
    <source>
        <dbReference type="ARBA" id="ARBA00022516"/>
    </source>
</evidence>
<evidence type="ECO:0000256" key="15">
    <source>
        <dbReference type="ARBA" id="ARBA00023136"/>
    </source>
</evidence>
<keyword evidence="14" id="KW-0496">Mitochondrion</keyword>
<evidence type="ECO:0000256" key="6">
    <source>
        <dbReference type="ARBA" id="ARBA00012487"/>
    </source>
</evidence>
<keyword evidence="12" id="KW-0460">Magnesium</keyword>
<dbReference type="EMBL" id="OX459118">
    <property type="protein sequence ID" value="CAI9090680.1"/>
    <property type="molecule type" value="Genomic_DNA"/>
</dbReference>
<evidence type="ECO:0000256" key="12">
    <source>
        <dbReference type="ARBA" id="ARBA00022842"/>
    </source>
</evidence>
<evidence type="ECO:0000256" key="16">
    <source>
        <dbReference type="ARBA" id="ARBA00023209"/>
    </source>
</evidence>
<evidence type="ECO:0000256" key="7">
    <source>
        <dbReference type="ARBA" id="ARBA00018337"/>
    </source>
</evidence>
<dbReference type="AlphaFoldDB" id="A0AAV1C5G9"/>
<dbReference type="InterPro" id="IPR015222">
    <property type="entry name" value="Tam41"/>
</dbReference>
<keyword evidence="20" id="KW-1185">Reference proteome</keyword>
<evidence type="ECO:0000256" key="11">
    <source>
        <dbReference type="ARBA" id="ARBA00022792"/>
    </source>
</evidence>
<keyword evidence="8" id="KW-0444">Lipid biosynthesis</keyword>
<dbReference type="PANTHER" id="PTHR13619:SF0">
    <property type="entry name" value="PHOSPHATIDATE CYTIDYLYLTRANSFERASE, MITOCHONDRIAL"/>
    <property type="match status" value="1"/>
</dbReference>
<sequence>MEQGHVKEMESGKSKAEVESLLDLLPPVDFCCAYGSTLHPNNLDKKSMVDCILGVSDPEKWHSENLKMNHNHYASWLAHLGGARLITCVADNIGAGVHFNPFVNLNDKMYKYGVVRMDDLTNDILDWQKFYMCGRLQKPVNILVDNLDLENVNHVNLRAATSAALLLLPSNFTEEDLYAKICSLSYMGDIRMLFAEDRDKVKKIVQGQFNLFQRMYRPFLEEYATKDLLRVSSLGGDAQANIAQDSGHFSASHLVSHLPPSIRSQMAARLGEKRIPMESGKVVREVAFSSKHEAAECMRKIVRNRVMVSSARQAVAGLLTVGVVGGAQYVARKMQKAWKSRT</sequence>
<evidence type="ECO:0000256" key="17">
    <source>
        <dbReference type="ARBA" id="ARBA00023264"/>
    </source>
</evidence>
<comment type="cofactor">
    <cofactor evidence="1">
        <name>Mg(2+)</name>
        <dbReference type="ChEBI" id="CHEBI:18420"/>
    </cofactor>
</comment>
<keyword evidence="11" id="KW-0999">Mitochondrion inner membrane</keyword>
<keyword evidence="16" id="KW-0594">Phospholipid biosynthesis</keyword>
<comment type="subcellular location">
    <subcellularLocation>
        <location evidence="2">Mitochondrion inner membrane</location>
        <topology evidence="2">Peripheral membrane protein</topology>
        <orientation evidence="2">Matrix side</orientation>
    </subcellularLocation>
</comment>
<keyword evidence="13" id="KW-0443">Lipid metabolism</keyword>
<dbReference type="Pfam" id="PF09139">
    <property type="entry name" value="Tam41_Mmp37"/>
    <property type="match status" value="1"/>
</dbReference>
<evidence type="ECO:0000256" key="10">
    <source>
        <dbReference type="ARBA" id="ARBA00022695"/>
    </source>
</evidence>
<evidence type="ECO:0000313" key="19">
    <source>
        <dbReference type="EMBL" id="CAI9090680.1"/>
    </source>
</evidence>
<comment type="pathway">
    <text evidence="3">Phospholipid metabolism; CDP-diacylglycerol biosynthesis; CDP-diacylglycerol from sn-glycerol 3-phosphate: step 3/3.</text>
</comment>
<dbReference type="GO" id="GO:0005743">
    <property type="term" value="C:mitochondrial inner membrane"/>
    <property type="evidence" value="ECO:0007669"/>
    <property type="project" value="UniProtKB-SubCell"/>
</dbReference>
<evidence type="ECO:0000256" key="18">
    <source>
        <dbReference type="ARBA" id="ARBA00029893"/>
    </source>
</evidence>
<evidence type="ECO:0000256" key="13">
    <source>
        <dbReference type="ARBA" id="ARBA00023098"/>
    </source>
</evidence>
<proteinExistence type="inferred from homology"/>
<evidence type="ECO:0000256" key="3">
    <source>
        <dbReference type="ARBA" id="ARBA00005119"/>
    </source>
</evidence>
<evidence type="ECO:0000256" key="14">
    <source>
        <dbReference type="ARBA" id="ARBA00023128"/>
    </source>
</evidence>
<evidence type="ECO:0000256" key="5">
    <source>
        <dbReference type="ARBA" id="ARBA00005458"/>
    </source>
</evidence>
<comment type="pathway">
    <text evidence="4">Lipid metabolism.</text>
</comment>
<keyword evidence="17" id="KW-1208">Phospholipid metabolism</keyword>
<evidence type="ECO:0000256" key="4">
    <source>
        <dbReference type="ARBA" id="ARBA00005189"/>
    </source>
</evidence>
<keyword evidence="10" id="KW-0548">Nucleotidyltransferase</keyword>
<evidence type="ECO:0000313" key="20">
    <source>
        <dbReference type="Proteomes" id="UP001161247"/>
    </source>
</evidence>
<dbReference type="PANTHER" id="PTHR13619">
    <property type="entry name" value="PHOSPHATIDATE CYTIDYLYLTRANSFERASE, MITOCHONDRIAL"/>
    <property type="match status" value="1"/>
</dbReference>
<dbReference type="Proteomes" id="UP001161247">
    <property type="component" value="Chromosome 1"/>
</dbReference>
<dbReference type="GO" id="GO:0004605">
    <property type="term" value="F:phosphatidate cytidylyltransferase activity"/>
    <property type="evidence" value="ECO:0007669"/>
    <property type="project" value="UniProtKB-EC"/>
</dbReference>
<evidence type="ECO:0000256" key="9">
    <source>
        <dbReference type="ARBA" id="ARBA00022679"/>
    </source>
</evidence>
<protein>
    <recommendedName>
        <fullName evidence="7">Phosphatidate cytidylyltransferase, mitochondrial</fullName>
        <ecNumber evidence="6">2.7.7.41</ecNumber>
    </recommendedName>
    <alternativeName>
        <fullName evidence="18">CDP-diacylglycerol synthase</fullName>
    </alternativeName>
</protein>
<dbReference type="EC" id="2.7.7.41" evidence="6"/>
<organism evidence="19 20">
    <name type="scientific">Oldenlandia corymbosa var. corymbosa</name>
    <dbReference type="NCBI Taxonomy" id="529605"/>
    <lineage>
        <taxon>Eukaryota</taxon>
        <taxon>Viridiplantae</taxon>
        <taxon>Streptophyta</taxon>
        <taxon>Embryophyta</taxon>
        <taxon>Tracheophyta</taxon>
        <taxon>Spermatophyta</taxon>
        <taxon>Magnoliopsida</taxon>
        <taxon>eudicotyledons</taxon>
        <taxon>Gunneridae</taxon>
        <taxon>Pentapetalae</taxon>
        <taxon>asterids</taxon>
        <taxon>lamiids</taxon>
        <taxon>Gentianales</taxon>
        <taxon>Rubiaceae</taxon>
        <taxon>Rubioideae</taxon>
        <taxon>Spermacoceae</taxon>
        <taxon>Hedyotis-Oldenlandia complex</taxon>
        <taxon>Oldenlandia</taxon>
    </lineage>
</organism>
<dbReference type="PIRSF" id="PIRSF028840">
    <property type="entry name" value="Mmp37"/>
    <property type="match status" value="1"/>
</dbReference>
<accession>A0AAV1C5G9</accession>
<gene>
    <name evidence="19" type="ORF">OLC1_LOCUS2778</name>
</gene>